<keyword evidence="2" id="KW-0479">Metal-binding</keyword>
<reference evidence="6 7" key="1">
    <citation type="submission" date="2010-12" db="EMBL/GenBank/DDBJ databases">
        <title>Whole genome sequence of Acidiphilium multivorum AIU301.</title>
        <authorList>
            <person name="Narita-Yamada S."/>
            <person name="Nakamura S."/>
            <person name="Ito N."/>
            <person name="Takarada H."/>
            <person name="Katano Y."/>
            <person name="Nakazawa H."/>
            <person name="Hosoyama A."/>
            <person name="Yamada R."/>
            <person name="Fujita N."/>
        </authorList>
    </citation>
    <scope>NUCLEOTIDE SEQUENCE [LARGE SCALE GENOMIC DNA]</scope>
    <source>
        <strain evidence="7">DSM 11245 / JCM 8867 / AIU301</strain>
    </source>
</reference>
<dbReference type="HOGENOM" id="CLU_056327_0_0_5"/>
<evidence type="ECO:0000256" key="4">
    <source>
        <dbReference type="ARBA" id="ARBA00022833"/>
    </source>
</evidence>
<dbReference type="PANTHER" id="PTHR15162">
    <property type="entry name" value="ASPARTOACYLASE"/>
    <property type="match status" value="1"/>
</dbReference>
<keyword evidence="7" id="KW-1185">Reference proteome</keyword>
<organism evidence="6 7">
    <name type="scientific">Acidiphilium multivorum (strain DSM 11245 / JCM 8867 / NBRC 100883 / AIU 301)</name>
    <dbReference type="NCBI Taxonomy" id="926570"/>
    <lineage>
        <taxon>Bacteria</taxon>
        <taxon>Pseudomonadati</taxon>
        <taxon>Pseudomonadota</taxon>
        <taxon>Alphaproteobacteria</taxon>
        <taxon>Acetobacterales</taxon>
        <taxon>Acidocellaceae</taxon>
        <taxon>Acidiphilium</taxon>
    </lineage>
</organism>
<dbReference type="Gene3D" id="3.40.630.10">
    <property type="entry name" value="Zn peptidases"/>
    <property type="match status" value="1"/>
</dbReference>
<dbReference type="GO" id="GO:0016788">
    <property type="term" value="F:hydrolase activity, acting on ester bonds"/>
    <property type="evidence" value="ECO:0007669"/>
    <property type="project" value="InterPro"/>
</dbReference>
<feature type="domain" description="Succinylglutamate desuccinylase/Aspartoacylase catalytic" evidence="5">
    <location>
        <begin position="46"/>
        <end position="230"/>
    </location>
</feature>
<dbReference type="InterPro" id="IPR050178">
    <property type="entry name" value="AspA/AstE_fam"/>
</dbReference>
<dbReference type="Proteomes" id="UP000007100">
    <property type="component" value="Chromosome"/>
</dbReference>
<dbReference type="GO" id="GO:0005829">
    <property type="term" value="C:cytosol"/>
    <property type="evidence" value="ECO:0007669"/>
    <property type="project" value="TreeGrafter"/>
</dbReference>
<evidence type="ECO:0000259" key="5">
    <source>
        <dbReference type="Pfam" id="PF24827"/>
    </source>
</evidence>
<evidence type="ECO:0000313" key="6">
    <source>
        <dbReference type="EMBL" id="BAJ82360.1"/>
    </source>
</evidence>
<dbReference type="SUPFAM" id="SSF53187">
    <property type="entry name" value="Zn-dependent exopeptidases"/>
    <property type="match status" value="1"/>
</dbReference>
<gene>
    <name evidence="6" type="ordered locus">ACMV_30130</name>
</gene>
<dbReference type="EMBL" id="AP012035">
    <property type="protein sequence ID" value="BAJ82360.1"/>
    <property type="molecule type" value="Genomic_DNA"/>
</dbReference>
<name>F0J513_ACIMA</name>
<proteinExistence type="predicted"/>
<dbReference type="Pfam" id="PF24827">
    <property type="entry name" value="AstE_AspA_cat"/>
    <property type="match status" value="1"/>
</dbReference>
<dbReference type="KEGG" id="amv:ACMV_30130"/>
<dbReference type="InterPro" id="IPR055438">
    <property type="entry name" value="AstE_AspA_cat"/>
</dbReference>
<keyword evidence="4" id="KW-0862">Zinc</keyword>
<keyword evidence="3 6" id="KW-0378">Hydrolase</keyword>
<accession>F0J513</accession>
<evidence type="ECO:0000256" key="1">
    <source>
        <dbReference type="ARBA" id="ARBA00001947"/>
    </source>
</evidence>
<dbReference type="GO" id="GO:0046872">
    <property type="term" value="F:metal ion binding"/>
    <property type="evidence" value="ECO:0007669"/>
    <property type="project" value="UniProtKB-KW"/>
</dbReference>
<dbReference type="AlphaFoldDB" id="F0J513"/>
<protein>
    <submittedName>
        <fullName evidence="6">Putative hydrolase</fullName>
    </submittedName>
</protein>
<evidence type="ECO:0000256" key="3">
    <source>
        <dbReference type="ARBA" id="ARBA00022801"/>
    </source>
</evidence>
<dbReference type="PANTHER" id="PTHR15162:SF7">
    <property type="entry name" value="SUCCINYLGLUTAMATE DESUCCINYLASE"/>
    <property type="match status" value="1"/>
</dbReference>
<sequence length="320" mass="34351">MMSAAGSDTASLPRFEVRLAAPDLAPWLPGNTGIEGFITFAAPRSGPHVMVLALMHGNEIAGAAVLDALLREGPRPACGRLTLGFVNLAAYRRFDPENPVASRFVDEDLNRVWDPAALEGPRRSAELDRARAIWPLIAEADWVIDLHSMLWPSDPLVLCGQGARSRALAMAMGTPALVVADGGHAGGRRLIDHPRFLAEAGDAAAVLVEAGQHWQEDTVRQMRASVDAALARAGMIGPVPPGAPPRFAEVSRVVTANTGRFAFVRPFRGGEVIRRRDTLLARDGAAEIRTPHDDCLLIMPSLRTSRGHTAVRLARFAAPE</sequence>
<evidence type="ECO:0000256" key="2">
    <source>
        <dbReference type="ARBA" id="ARBA00022723"/>
    </source>
</evidence>
<comment type="cofactor">
    <cofactor evidence="1">
        <name>Zn(2+)</name>
        <dbReference type="ChEBI" id="CHEBI:29105"/>
    </cofactor>
</comment>
<evidence type="ECO:0000313" key="7">
    <source>
        <dbReference type="Proteomes" id="UP000007100"/>
    </source>
</evidence>